<evidence type="ECO:0000256" key="1">
    <source>
        <dbReference type="ARBA" id="ARBA00006484"/>
    </source>
</evidence>
<dbReference type="PANTHER" id="PTHR43157">
    <property type="entry name" value="PHOSPHATIDYLINOSITOL-GLYCAN BIOSYNTHESIS CLASS F PROTEIN-RELATED"/>
    <property type="match status" value="1"/>
</dbReference>
<dbReference type="InterPro" id="IPR002347">
    <property type="entry name" value="SDR_fam"/>
</dbReference>
<dbReference type="Pfam" id="PF00106">
    <property type="entry name" value="adh_short"/>
    <property type="match status" value="1"/>
</dbReference>
<accession>A0ABP6V7U8</accession>
<keyword evidence="2" id="KW-0560">Oxidoreductase</keyword>
<reference evidence="4" key="1">
    <citation type="journal article" date="2019" name="Int. J. Syst. Evol. Microbiol.">
        <title>The Global Catalogue of Microorganisms (GCM) 10K type strain sequencing project: providing services to taxonomists for standard genome sequencing and annotation.</title>
        <authorList>
            <consortium name="The Broad Institute Genomics Platform"/>
            <consortium name="The Broad Institute Genome Sequencing Center for Infectious Disease"/>
            <person name="Wu L."/>
            <person name="Ma J."/>
        </authorList>
    </citation>
    <scope>NUCLEOTIDE SEQUENCE [LARGE SCALE GENOMIC DNA]</scope>
    <source>
        <strain evidence="4">JCM 16898</strain>
    </source>
</reference>
<dbReference type="InterPro" id="IPR020904">
    <property type="entry name" value="Sc_DH/Rdtase_CS"/>
</dbReference>
<organism evidence="3 4">
    <name type="scientific">Amycolatopsis ultiminotia</name>
    <dbReference type="NCBI Taxonomy" id="543629"/>
    <lineage>
        <taxon>Bacteria</taxon>
        <taxon>Bacillati</taxon>
        <taxon>Actinomycetota</taxon>
        <taxon>Actinomycetes</taxon>
        <taxon>Pseudonocardiales</taxon>
        <taxon>Pseudonocardiaceae</taxon>
        <taxon>Amycolatopsis</taxon>
    </lineage>
</organism>
<comment type="similarity">
    <text evidence="1">Belongs to the short-chain dehydrogenases/reductases (SDR) family.</text>
</comment>
<keyword evidence="4" id="KW-1185">Reference proteome</keyword>
<dbReference type="Gene3D" id="3.40.50.720">
    <property type="entry name" value="NAD(P)-binding Rossmann-like Domain"/>
    <property type="match status" value="1"/>
</dbReference>
<evidence type="ECO:0000256" key="2">
    <source>
        <dbReference type="ARBA" id="ARBA00023002"/>
    </source>
</evidence>
<name>A0ABP6V7U8_9PSEU</name>
<dbReference type="EMBL" id="BAAAZN010000001">
    <property type="protein sequence ID" value="GAA3529013.1"/>
    <property type="molecule type" value="Genomic_DNA"/>
</dbReference>
<protein>
    <submittedName>
        <fullName evidence="3">SDR family oxidoreductase</fullName>
    </submittedName>
</protein>
<dbReference type="Proteomes" id="UP001500689">
    <property type="component" value="Unassembled WGS sequence"/>
</dbReference>
<evidence type="ECO:0000313" key="3">
    <source>
        <dbReference type="EMBL" id="GAA3529013.1"/>
    </source>
</evidence>
<gene>
    <name evidence="3" type="ORF">GCM10022222_10090</name>
</gene>
<dbReference type="SUPFAM" id="SSF51735">
    <property type="entry name" value="NAD(P)-binding Rossmann-fold domains"/>
    <property type="match status" value="1"/>
</dbReference>
<dbReference type="PANTHER" id="PTHR43157:SF31">
    <property type="entry name" value="PHOSPHATIDYLINOSITOL-GLYCAN BIOSYNTHESIS CLASS F PROTEIN"/>
    <property type="match status" value="1"/>
</dbReference>
<dbReference type="PROSITE" id="PS00061">
    <property type="entry name" value="ADH_SHORT"/>
    <property type="match status" value="1"/>
</dbReference>
<dbReference type="RefSeq" id="WP_344855715.1">
    <property type="nucleotide sequence ID" value="NZ_BAAAZN010000001.1"/>
</dbReference>
<dbReference type="PRINTS" id="PR00081">
    <property type="entry name" value="GDHRDH"/>
</dbReference>
<comment type="caution">
    <text evidence="3">The sequence shown here is derived from an EMBL/GenBank/DDBJ whole genome shotgun (WGS) entry which is preliminary data.</text>
</comment>
<evidence type="ECO:0000313" key="4">
    <source>
        <dbReference type="Proteomes" id="UP001500689"/>
    </source>
</evidence>
<dbReference type="InterPro" id="IPR036291">
    <property type="entry name" value="NAD(P)-bd_dom_sf"/>
</dbReference>
<sequence length="270" mass="28754">MSLARTILVTGSTDGVGRRVVEKLAAPGTHLLVHGRDEVRGKEAVEAVVRAGGTARFLRADLASLDKVRDLAAMVGAETEHLDAVINNAGIAQVDGPRRTSRDGHELHFAVNYLAPVLLTRLLRPLLGGGRPSRVVTLTSAAQNAIDFDDVMLEQGYSGYRAYGQSKLADIMFTFDLADDLAGTGVTATCLHPADHMDTAPVRAAGITPSNSVDKGADATVALAVDPAHEGRTGAYFNCRRESRANSQAYDRAARRRLRGLTEDLLGLDT</sequence>
<proteinExistence type="inferred from homology"/>